<keyword evidence="4 9" id="KW-0812">Transmembrane</keyword>
<dbReference type="GO" id="GO:0140359">
    <property type="term" value="F:ABC-type transporter activity"/>
    <property type="evidence" value="ECO:0007669"/>
    <property type="project" value="InterPro"/>
</dbReference>
<gene>
    <name evidence="12" type="ORF">J3U88_32515</name>
</gene>
<dbReference type="FunFam" id="3.40.50.300:FF:000299">
    <property type="entry name" value="ABC transporter ATP-binding protein/permease"/>
    <property type="match status" value="1"/>
</dbReference>
<dbReference type="InterPro" id="IPR036640">
    <property type="entry name" value="ABC1_TM_sf"/>
</dbReference>
<evidence type="ECO:0000313" key="12">
    <source>
        <dbReference type="EMBL" id="MBO1323234.1"/>
    </source>
</evidence>
<keyword evidence="6" id="KW-0067">ATP-binding</keyword>
<dbReference type="SUPFAM" id="SSF52540">
    <property type="entry name" value="P-loop containing nucleoside triphosphate hydrolases"/>
    <property type="match status" value="1"/>
</dbReference>
<dbReference type="Gene3D" id="3.40.50.300">
    <property type="entry name" value="P-loop containing nucleotide triphosphate hydrolases"/>
    <property type="match status" value="1"/>
</dbReference>
<comment type="caution">
    <text evidence="12">The sequence shown here is derived from an EMBL/GenBank/DDBJ whole genome shotgun (WGS) entry which is preliminary data.</text>
</comment>
<dbReference type="PROSITE" id="PS50893">
    <property type="entry name" value="ABC_TRANSPORTER_2"/>
    <property type="match status" value="1"/>
</dbReference>
<dbReference type="AlphaFoldDB" id="A0A8J7U7P9"/>
<feature type="transmembrane region" description="Helical" evidence="9">
    <location>
        <begin position="558"/>
        <end position="576"/>
    </location>
</feature>
<dbReference type="Pfam" id="PF00005">
    <property type="entry name" value="ABC_tran"/>
    <property type="match status" value="1"/>
</dbReference>
<dbReference type="Proteomes" id="UP000664417">
    <property type="component" value="Unassembled WGS sequence"/>
</dbReference>
<keyword evidence="5" id="KW-0547">Nucleotide-binding</keyword>
<dbReference type="SUPFAM" id="SSF90123">
    <property type="entry name" value="ABC transporter transmembrane region"/>
    <property type="match status" value="1"/>
</dbReference>
<comment type="subcellular location">
    <subcellularLocation>
        <location evidence="1">Cell membrane</location>
        <topology evidence="1">Multi-pass membrane protein</topology>
    </subcellularLocation>
</comment>
<evidence type="ECO:0000256" key="6">
    <source>
        <dbReference type="ARBA" id="ARBA00022840"/>
    </source>
</evidence>
<protein>
    <submittedName>
        <fullName evidence="12">NHLP bacteriocin export ABC transporter permease/ATPase subunit</fullName>
    </submittedName>
</protein>
<dbReference type="RefSeq" id="WP_207863281.1">
    <property type="nucleotide sequence ID" value="NZ_JAFREP010000054.1"/>
</dbReference>
<feature type="transmembrane region" description="Helical" evidence="9">
    <location>
        <begin position="420"/>
        <end position="446"/>
    </location>
</feature>
<evidence type="ECO:0000256" key="2">
    <source>
        <dbReference type="ARBA" id="ARBA00022448"/>
    </source>
</evidence>
<dbReference type="Pfam" id="PF00664">
    <property type="entry name" value="ABC_membrane"/>
    <property type="match status" value="1"/>
</dbReference>
<evidence type="ECO:0000256" key="1">
    <source>
        <dbReference type="ARBA" id="ARBA00004651"/>
    </source>
</evidence>
<dbReference type="EMBL" id="JAFREP010000054">
    <property type="protein sequence ID" value="MBO1323234.1"/>
    <property type="molecule type" value="Genomic_DNA"/>
</dbReference>
<keyword evidence="7 9" id="KW-1133">Transmembrane helix</keyword>
<evidence type="ECO:0000256" key="7">
    <source>
        <dbReference type="ARBA" id="ARBA00022989"/>
    </source>
</evidence>
<accession>A0A8J7U7P9</accession>
<dbReference type="GO" id="GO:0016887">
    <property type="term" value="F:ATP hydrolysis activity"/>
    <property type="evidence" value="ECO:0007669"/>
    <property type="project" value="InterPro"/>
</dbReference>
<dbReference type="InterPro" id="IPR003439">
    <property type="entry name" value="ABC_transporter-like_ATP-bd"/>
</dbReference>
<dbReference type="InterPro" id="IPR039421">
    <property type="entry name" value="Type_1_exporter"/>
</dbReference>
<sequence length="967" mass="105630">MSAFFSHLESFAEVVSAAGNERVDLGDADNVWFVKSGKLDVFFGFPEPDHRAPRPNHFLRMEAGSLIFGLEPAASGPNPLLTGVGTNGGSLIKLSRRQLTQMSAEPDWAGEIARRLDDWLTAVANALFSEPTPKNHHQLGGEQQQNFAADDVVVCADAPRWVRFPKGSARPFNHDGVDAVDGSRFFPLSGGAWLQTDCESEAEILATERLLAEPDWEQHLDRYHDNVLAWLHRNYRAKREAEHRRWNQKALNEERMVDATWARFSGVTGADAAQVVPAEVRGDGMLAVCALVTDAANIKLNTEAFAGMKGSPTLAQVSRRSGFRYRQVVLAGEWWREENGPLLGIDAESKRPIALLPRRGARYDAVDPVSGRRWRVSDKNIATISPTAFMFYRPLPARALNFFDLVAHVRFGILGEWVTLLAMAVAIALLGLTVPMGIGMVFDIIIPQSQPISLVVVAAGLVIAGLAKAAMSLVRGLALLRLEGKIGPSLQAAVWDRILSLPVPFFRDYSSGDLIKRAMGFMQIQRSLSGPAITTLINGVFSVFYLAQLFLISPRLGWVALGLVVLALVPLTLSLVKVRLERDANQIEGRLTGLLLQLIGGVSKLRVSGSEARAFSAWAESFVALRRLTYRSGLIEALVRTWNGINMQLSTIVLFIFMMMLQEDQAGLSVGAFIAFSAAFSLFLGAALQLSDTAVMMFSLLPVYERTKPILEAIPETADEGLVEPGELSGSIEVGHLTFRYQPEGRAILDDLSFTIKPNEFVALVGPSGSGKSTLLRMLLGFEKPESGAVYYDGKELAGLDLQEVRRQIGIVLQTSQLVPGSIYHNIIGSLPLSEKDAWEAAAMAGIDQDIRDMPMGMHTEVSEGGGTLSGGQVQRLMIARALANKPRVLFFDEATSALDNKTQAIVTASLDRLKVTRVVIAHRLSTIVNADRIFVLKDGSLVESGNYEALMAQGGIFHKLARRQIT</sequence>
<feature type="domain" description="ABC transporter" evidence="10">
    <location>
        <begin position="732"/>
        <end position="964"/>
    </location>
</feature>
<feature type="transmembrane region" description="Helical" evidence="9">
    <location>
        <begin position="532"/>
        <end position="552"/>
    </location>
</feature>
<dbReference type="SMART" id="SM00382">
    <property type="entry name" value="AAA"/>
    <property type="match status" value="1"/>
</dbReference>
<name>A0A8J7U7P9_9BACT</name>
<feature type="transmembrane region" description="Helical" evidence="9">
    <location>
        <begin position="666"/>
        <end position="688"/>
    </location>
</feature>
<dbReference type="PROSITE" id="PS50929">
    <property type="entry name" value="ABC_TM1F"/>
    <property type="match status" value="1"/>
</dbReference>
<keyword evidence="2" id="KW-0813">Transport</keyword>
<organism evidence="12 13">
    <name type="scientific">Acanthopleuribacter pedis</name>
    <dbReference type="NCBI Taxonomy" id="442870"/>
    <lineage>
        <taxon>Bacteria</taxon>
        <taxon>Pseudomonadati</taxon>
        <taxon>Acidobacteriota</taxon>
        <taxon>Holophagae</taxon>
        <taxon>Acanthopleuribacterales</taxon>
        <taxon>Acanthopleuribacteraceae</taxon>
        <taxon>Acanthopleuribacter</taxon>
    </lineage>
</organism>
<dbReference type="PANTHER" id="PTHR24221:SF654">
    <property type="entry name" value="ATP-BINDING CASSETTE SUB-FAMILY B MEMBER 6"/>
    <property type="match status" value="1"/>
</dbReference>
<dbReference type="GO" id="GO:0034040">
    <property type="term" value="F:ATPase-coupled lipid transmembrane transporter activity"/>
    <property type="evidence" value="ECO:0007669"/>
    <property type="project" value="TreeGrafter"/>
</dbReference>
<dbReference type="InterPro" id="IPR011527">
    <property type="entry name" value="ABC1_TM_dom"/>
</dbReference>
<evidence type="ECO:0000313" key="13">
    <source>
        <dbReference type="Proteomes" id="UP000664417"/>
    </source>
</evidence>
<keyword evidence="3" id="KW-1003">Cell membrane</keyword>
<proteinExistence type="predicted"/>
<evidence type="ECO:0000256" key="8">
    <source>
        <dbReference type="ARBA" id="ARBA00023136"/>
    </source>
</evidence>
<keyword evidence="8 9" id="KW-0472">Membrane</keyword>
<feature type="domain" description="ABC transmembrane type-1" evidence="11">
    <location>
        <begin position="418"/>
        <end position="699"/>
    </location>
</feature>
<evidence type="ECO:0000259" key="10">
    <source>
        <dbReference type="PROSITE" id="PS50893"/>
    </source>
</evidence>
<evidence type="ECO:0000256" key="9">
    <source>
        <dbReference type="SAM" id="Phobius"/>
    </source>
</evidence>
<dbReference type="NCBIfam" id="TIGR03797">
    <property type="entry name" value="NHLM_micro_ABC2"/>
    <property type="match status" value="1"/>
</dbReference>
<dbReference type="GO" id="GO:0005524">
    <property type="term" value="F:ATP binding"/>
    <property type="evidence" value="ECO:0007669"/>
    <property type="project" value="UniProtKB-KW"/>
</dbReference>
<dbReference type="InterPro" id="IPR027417">
    <property type="entry name" value="P-loop_NTPase"/>
</dbReference>
<evidence type="ECO:0000259" key="11">
    <source>
        <dbReference type="PROSITE" id="PS50929"/>
    </source>
</evidence>
<evidence type="ECO:0000256" key="5">
    <source>
        <dbReference type="ARBA" id="ARBA00022741"/>
    </source>
</evidence>
<feature type="transmembrane region" description="Helical" evidence="9">
    <location>
        <begin position="637"/>
        <end position="660"/>
    </location>
</feature>
<dbReference type="InterPro" id="IPR003593">
    <property type="entry name" value="AAA+_ATPase"/>
</dbReference>
<evidence type="ECO:0000256" key="4">
    <source>
        <dbReference type="ARBA" id="ARBA00022692"/>
    </source>
</evidence>
<dbReference type="InterPro" id="IPR022515">
    <property type="entry name" value="NHPM_micro_ABC2"/>
</dbReference>
<feature type="transmembrane region" description="Helical" evidence="9">
    <location>
        <begin position="452"/>
        <end position="471"/>
    </location>
</feature>
<dbReference type="Gene3D" id="1.20.1560.10">
    <property type="entry name" value="ABC transporter type 1, transmembrane domain"/>
    <property type="match status" value="1"/>
</dbReference>
<keyword evidence="13" id="KW-1185">Reference proteome</keyword>
<reference evidence="12" key="1">
    <citation type="submission" date="2021-03" db="EMBL/GenBank/DDBJ databases">
        <authorList>
            <person name="Wang G."/>
        </authorList>
    </citation>
    <scope>NUCLEOTIDE SEQUENCE</scope>
    <source>
        <strain evidence="12">KCTC 12899</strain>
    </source>
</reference>
<dbReference type="GO" id="GO:0005886">
    <property type="term" value="C:plasma membrane"/>
    <property type="evidence" value="ECO:0007669"/>
    <property type="project" value="UniProtKB-SubCell"/>
</dbReference>
<dbReference type="PANTHER" id="PTHR24221">
    <property type="entry name" value="ATP-BINDING CASSETTE SUB-FAMILY B"/>
    <property type="match status" value="1"/>
</dbReference>
<evidence type="ECO:0000256" key="3">
    <source>
        <dbReference type="ARBA" id="ARBA00022475"/>
    </source>
</evidence>